<dbReference type="AlphaFoldDB" id="A0A5N6QCP3"/>
<evidence type="ECO:0000256" key="1">
    <source>
        <dbReference type="SAM" id="MobiDB-lite"/>
    </source>
</evidence>
<evidence type="ECO:0000313" key="3">
    <source>
        <dbReference type="Proteomes" id="UP000327013"/>
    </source>
</evidence>
<name>A0A5N6QCP3_9ROSI</name>
<sequence>MRKSTTRAKLGEAVGSLDCGSEGDRGSGGEDPSRLRMWATKGLTMWTGVFTRRLRPLCAC</sequence>
<reference evidence="2 3" key="1">
    <citation type="submission" date="2019-06" db="EMBL/GenBank/DDBJ databases">
        <title>A chromosomal-level reference genome of Carpinus fangiana (Coryloideae, Betulaceae).</title>
        <authorList>
            <person name="Yang X."/>
            <person name="Wang Z."/>
            <person name="Zhang L."/>
            <person name="Hao G."/>
            <person name="Liu J."/>
            <person name="Yang Y."/>
        </authorList>
    </citation>
    <scope>NUCLEOTIDE SEQUENCE [LARGE SCALE GENOMIC DNA]</scope>
    <source>
        <strain evidence="2">Cfa_2016G</strain>
        <tissue evidence="2">Leaf</tissue>
    </source>
</reference>
<protein>
    <submittedName>
        <fullName evidence="2">Uncharacterized protein</fullName>
    </submittedName>
</protein>
<gene>
    <name evidence="2" type="ORF">FH972_001623</name>
</gene>
<evidence type="ECO:0000313" key="2">
    <source>
        <dbReference type="EMBL" id="KAE7996947.1"/>
    </source>
</evidence>
<feature type="compositionally biased region" description="Basic and acidic residues" evidence="1">
    <location>
        <begin position="22"/>
        <end position="34"/>
    </location>
</feature>
<proteinExistence type="predicted"/>
<feature type="region of interest" description="Disordered" evidence="1">
    <location>
        <begin position="1"/>
        <end position="34"/>
    </location>
</feature>
<organism evidence="2 3">
    <name type="scientific">Carpinus fangiana</name>
    <dbReference type="NCBI Taxonomy" id="176857"/>
    <lineage>
        <taxon>Eukaryota</taxon>
        <taxon>Viridiplantae</taxon>
        <taxon>Streptophyta</taxon>
        <taxon>Embryophyta</taxon>
        <taxon>Tracheophyta</taxon>
        <taxon>Spermatophyta</taxon>
        <taxon>Magnoliopsida</taxon>
        <taxon>eudicotyledons</taxon>
        <taxon>Gunneridae</taxon>
        <taxon>Pentapetalae</taxon>
        <taxon>rosids</taxon>
        <taxon>fabids</taxon>
        <taxon>Fagales</taxon>
        <taxon>Betulaceae</taxon>
        <taxon>Carpinus</taxon>
    </lineage>
</organism>
<dbReference type="EMBL" id="CM017321">
    <property type="protein sequence ID" value="KAE7996947.1"/>
    <property type="molecule type" value="Genomic_DNA"/>
</dbReference>
<keyword evidence="3" id="KW-1185">Reference proteome</keyword>
<dbReference type="Proteomes" id="UP000327013">
    <property type="component" value="Chromosome 1"/>
</dbReference>
<accession>A0A5N6QCP3</accession>